<feature type="transmembrane region" description="Helical" evidence="8">
    <location>
        <begin position="139"/>
        <end position="161"/>
    </location>
</feature>
<evidence type="ECO:0000256" key="8">
    <source>
        <dbReference type="SAM" id="Phobius"/>
    </source>
</evidence>
<dbReference type="InterPro" id="IPR004837">
    <property type="entry name" value="NaCa_Exmemb"/>
</dbReference>
<evidence type="ECO:0000259" key="9">
    <source>
        <dbReference type="Pfam" id="PF01699"/>
    </source>
</evidence>
<feature type="region of interest" description="Disordered" evidence="7">
    <location>
        <begin position="1"/>
        <end position="37"/>
    </location>
</feature>
<name>A0ABR1K5X2_9AGAR</name>
<keyword evidence="11" id="KW-1185">Reference proteome</keyword>
<evidence type="ECO:0000256" key="2">
    <source>
        <dbReference type="ARBA" id="ARBA00022448"/>
    </source>
</evidence>
<feature type="transmembrane region" description="Helical" evidence="8">
    <location>
        <begin position="308"/>
        <end position="328"/>
    </location>
</feature>
<feature type="transmembrane region" description="Helical" evidence="8">
    <location>
        <begin position="210"/>
        <end position="229"/>
    </location>
</feature>
<dbReference type="Pfam" id="PF01699">
    <property type="entry name" value="Na_Ca_ex"/>
    <property type="match status" value="2"/>
</dbReference>
<keyword evidence="2" id="KW-0813">Transport</keyword>
<feature type="transmembrane region" description="Helical" evidence="8">
    <location>
        <begin position="108"/>
        <end position="127"/>
    </location>
</feature>
<dbReference type="EMBL" id="JBANRG010000002">
    <property type="protein sequence ID" value="KAK7470972.1"/>
    <property type="molecule type" value="Genomic_DNA"/>
</dbReference>
<feature type="transmembrane region" description="Helical" evidence="8">
    <location>
        <begin position="79"/>
        <end position="102"/>
    </location>
</feature>
<organism evidence="10 11">
    <name type="scientific">Marasmiellus scandens</name>
    <dbReference type="NCBI Taxonomy" id="2682957"/>
    <lineage>
        <taxon>Eukaryota</taxon>
        <taxon>Fungi</taxon>
        <taxon>Dikarya</taxon>
        <taxon>Basidiomycota</taxon>
        <taxon>Agaricomycotina</taxon>
        <taxon>Agaricomycetes</taxon>
        <taxon>Agaricomycetidae</taxon>
        <taxon>Agaricales</taxon>
        <taxon>Marasmiineae</taxon>
        <taxon>Omphalotaceae</taxon>
        <taxon>Marasmiellus</taxon>
    </lineage>
</organism>
<accession>A0ABR1K5X2</accession>
<dbReference type="InterPro" id="IPR004713">
    <property type="entry name" value="CaH_exchang"/>
</dbReference>
<feature type="domain" description="Sodium/calcium exchanger membrane region" evidence="9">
    <location>
        <begin position="108"/>
        <end position="273"/>
    </location>
</feature>
<evidence type="ECO:0000256" key="1">
    <source>
        <dbReference type="ARBA" id="ARBA00004127"/>
    </source>
</evidence>
<evidence type="ECO:0000256" key="6">
    <source>
        <dbReference type="ARBA" id="ARBA00023136"/>
    </source>
</evidence>
<keyword evidence="4 8" id="KW-1133">Transmembrane helix</keyword>
<dbReference type="PANTHER" id="PTHR31503:SF20">
    <property type="entry name" value="CA(2+)_H(+) EXCHANGER, PUTATIVE (EUROFUNG)-RELATED"/>
    <property type="match status" value="1"/>
</dbReference>
<dbReference type="PANTHER" id="PTHR31503">
    <property type="entry name" value="VACUOLAR CALCIUM ION TRANSPORTER"/>
    <property type="match status" value="1"/>
</dbReference>
<dbReference type="Proteomes" id="UP001498398">
    <property type="component" value="Unassembled WGS sequence"/>
</dbReference>
<evidence type="ECO:0000313" key="10">
    <source>
        <dbReference type="EMBL" id="KAK7470972.1"/>
    </source>
</evidence>
<protein>
    <recommendedName>
        <fullName evidence="9">Sodium/calcium exchanger membrane region domain-containing protein</fullName>
    </recommendedName>
</protein>
<evidence type="ECO:0000256" key="5">
    <source>
        <dbReference type="ARBA" id="ARBA00023065"/>
    </source>
</evidence>
<sequence length="501" mass="55438">MSSPGYENEESVRLTSAAGHPHPPSLLRYSTGETSHPEWRRNSHMRYSFVEEKKSPPTFLDRFLRRGKEPIGVLKSLKLILFSSVTNILLPLIPIAWVAHFLEWTHSLQFVLCLLAIIPLQQLFEYLGAQLAFYVGRHIGDLVIVSLSNKVEGILAIVLLTRCELRLLQSTIIGVVLLHLLLVPGAAFVTGGARVAHQDLHPVITQLNHTLLIMGVLALLLPTASFAALDRSATAIGGAVERSIISPETRDQMMSISRGLAILLLLLYISARIFLLNPPGEGGLHQHPDAPLAYLDEEERLVQTEPDINQWVCIIMLSVTIGVMAVTAEWLVDSIDFIRETTAIREEWFGLILLPAASFAGDGALAVVTYTRRLLRHYLGWQMPIHTLAKAQSIDISIQYLIGWVPLFVLIGWAIGKPLLLLFDTFEIAILLCACFLVNYVTADAKVNWAEGVALILFWIMIALTAWYYEGQMEIAELLNLGTQCAAAIAEAAEGHGTSEH</sequence>
<feature type="transmembrane region" description="Helical" evidence="8">
    <location>
        <begin position="449"/>
        <end position="469"/>
    </location>
</feature>
<comment type="caution">
    <text evidence="10">The sequence shown here is derived from an EMBL/GenBank/DDBJ whole genome shotgun (WGS) entry which is preliminary data.</text>
</comment>
<proteinExistence type="predicted"/>
<feature type="transmembrane region" description="Helical" evidence="8">
    <location>
        <begin position="167"/>
        <end position="189"/>
    </location>
</feature>
<keyword evidence="6 8" id="KW-0472">Membrane</keyword>
<evidence type="ECO:0000256" key="7">
    <source>
        <dbReference type="SAM" id="MobiDB-lite"/>
    </source>
</evidence>
<comment type="subcellular location">
    <subcellularLocation>
        <location evidence="1">Endomembrane system</location>
        <topology evidence="1">Multi-pass membrane protein</topology>
    </subcellularLocation>
</comment>
<gene>
    <name evidence="10" type="ORF">VKT23_002386</name>
</gene>
<feature type="transmembrane region" description="Helical" evidence="8">
    <location>
        <begin position="396"/>
        <end position="415"/>
    </location>
</feature>
<evidence type="ECO:0000256" key="4">
    <source>
        <dbReference type="ARBA" id="ARBA00022989"/>
    </source>
</evidence>
<keyword evidence="5" id="KW-0406">Ion transport</keyword>
<keyword evidence="3 8" id="KW-0812">Transmembrane</keyword>
<feature type="transmembrane region" description="Helical" evidence="8">
    <location>
        <begin position="421"/>
        <end position="442"/>
    </location>
</feature>
<feature type="transmembrane region" description="Helical" evidence="8">
    <location>
        <begin position="256"/>
        <end position="275"/>
    </location>
</feature>
<feature type="domain" description="Sodium/calcium exchanger membrane region" evidence="9">
    <location>
        <begin position="314"/>
        <end position="467"/>
    </location>
</feature>
<evidence type="ECO:0000313" key="11">
    <source>
        <dbReference type="Proteomes" id="UP001498398"/>
    </source>
</evidence>
<evidence type="ECO:0000256" key="3">
    <source>
        <dbReference type="ARBA" id="ARBA00022692"/>
    </source>
</evidence>
<reference evidence="10 11" key="1">
    <citation type="submission" date="2024-01" db="EMBL/GenBank/DDBJ databases">
        <title>A draft genome for the cacao thread blight pathogen Marasmiellus scandens.</title>
        <authorList>
            <person name="Baruah I.K."/>
            <person name="Leung J."/>
            <person name="Bukari Y."/>
            <person name="Amoako-Attah I."/>
            <person name="Meinhardt L.W."/>
            <person name="Bailey B.A."/>
            <person name="Cohen S.P."/>
        </authorList>
    </citation>
    <scope>NUCLEOTIDE SEQUENCE [LARGE SCALE GENOMIC DNA]</scope>
    <source>
        <strain evidence="10 11">GH-19</strain>
    </source>
</reference>